<comment type="caution">
    <text evidence="1">The sequence shown here is derived from an EMBL/GenBank/DDBJ whole genome shotgun (WGS) entry which is preliminary data.</text>
</comment>
<dbReference type="Proteomes" id="UP000078046">
    <property type="component" value="Unassembled WGS sequence"/>
</dbReference>
<evidence type="ECO:0000313" key="1">
    <source>
        <dbReference type="EMBL" id="OAF64112.1"/>
    </source>
</evidence>
<evidence type="ECO:0000313" key="2">
    <source>
        <dbReference type="Proteomes" id="UP000078046"/>
    </source>
</evidence>
<protein>
    <submittedName>
        <fullName evidence="1">Uncharacterized protein</fullName>
    </submittedName>
</protein>
<gene>
    <name evidence="1" type="ORF">A3Q56_08172</name>
</gene>
<dbReference type="EMBL" id="LWCA01002117">
    <property type="protein sequence ID" value="OAF64112.1"/>
    <property type="molecule type" value="Genomic_DNA"/>
</dbReference>
<organism evidence="1 2">
    <name type="scientific">Intoshia linei</name>
    <dbReference type="NCBI Taxonomy" id="1819745"/>
    <lineage>
        <taxon>Eukaryota</taxon>
        <taxon>Metazoa</taxon>
        <taxon>Spiralia</taxon>
        <taxon>Lophotrochozoa</taxon>
        <taxon>Mesozoa</taxon>
        <taxon>Orthonectida</taxon>
        <taxon>Rhopaluridae</taxon>
        <taxon>Intoshia</taxon>
    </lineage>
</organism>
<dbReference type="AlphaFoldDB" id="A0A177ARG8"/>
<feature type="non-terminal residue" evidence="1">
    <location>
        <position position="126"/>
    </location>
</feature>
<accession>A0A177ARG8</accession>
<reference evidence="1 2" key="1">
    <citation type="submission" date="2016-04" db="EMBL/GenBank/DDBJ databases">
        <title>The genome of Intoshia linei affirms orthonectids as highly simplified spiralians.</title>
        <authorList>
            <person name="Mikhailov K.V."/>
            <person name="Slusarev G.S."/>
            <person name="Nikitin M.A."/>
            <person name="Logacheva M.D."/>
            <person name="Penin A."/>
            <person name="Aleoshin V."/>
            <person name="Panchin Y.V."/>
        </authorList>
    </citation>
    <scope>NUCLEOTIDE SEQUENCE [LARGE SCALE GENOMIC DNA]</scope>
    <source>
        <strain evidence="1">Intl2013</strain>
        <tissue evidence="1">Whole animal</tissue>
    </source>
</reference>
<sequence>MYKYNIRKNEFKTKCLDAGVAGTFLSKFTVKPKNITQPSLITKDSSLSAIDVAASLTIEIETDKESVVSCNISDDDVESVSTYRSQPIDEIESTGSVSKLRTRYMLTPEFCISMITECFSAFTRSA</sequence>
<keyword evidence="2" id="KW-1185">Reference proteome</keyword>
<proteinExistence type="predicted"/>
<name>A0A177ARG8_9BILA</name>